<organism evidence="4 5">
    <name type="scientific">Daejeonella rubra</name>
    <dbReference type="NCBI Taxonomy" id="990371"/>
    <lineage>
        <taxon>Bacteria</taxon>
        <taxon>Pseudomonadati</taxon>
        <taxon>Bacteroidota</taxon>
        <taxon>Sphingobacteriia</taxon>
        <taxon>Sphingobacteriales</taxon>
        <taxon>Sphingobacteriaceae</taxon>
        <taxon>Daejeonella</taxon>
    </lineage>
</organism>
<dbReference type="RefSeq" id="WP_090704588.1">
    <property type="nucleotide sequence ID" value="NZ_FNHH01000013.1"/>
</dbReference>
<evidence type="ECO:0000313" key="5">
    <source>
        <dbReference type="Proteomes" id="UP000199226"/>
    </source>
</evidence>
<name>A0A1G9THV5_9SPHI</name>
<dbReference type="PRINTS" id="PR00080">
    <property type="entry name" value="SDRFAMILY"/>
</dbReference>
<dbReference type="InterPro" id="IPR002347">
    <property type="entry name" value="SDR_fam"/>
</dbReference>
<evidence type="ECO:0000256" key="3">
    <source>
        <dbReference type="RuleBase" id="RU000363"/>
    </source>
</evidence>
<evidence type="ECO:0000256" key="1">
    <source>
        <dbReference type="ARBA" id="ARBA00006484"/>
    </source>
</evidence>
<keyword evidence="2" id="KW-0560">Oxidoreductase</keyword>
<dbReference type="CDD" id="cd05374">
    <property type="entry name" value="17beta-HSD-like_SDR_c"/>
    <property type="match status" value="1"/>
</dbReference>
<gene>
    <name evidence="4" type="ORF">SAMN05421813_11321</name>
</gene>
<dbReference type="OrthoDB" id="1235794at2"/>
<dbReference type="InterPro" id="IPR051911">
    <property type="entry name" value="SDR_oxidoreductase"/>
</dbReference>
<dbReference type="AlphaFoldDB" id="A0A1G9THV5"/>
<dbReference type="GO" id="GO:0016491">
    <property type="term" value="F:oxidoreductase activity"/>
    <property type="evidence" value="ECO:0007669"/>
    <property type="project" value="UniProtKB-KW"/>
</dbReference>
<dbReference type="Gene3D" id="3.40.50.720">
    <property type="entry name" value="NAD(P)-binding Rossmann-like Domain"/>
    <property type="match status" value="1"/>
</dbReference>
<dbReference type="EMBL" id="FNHH01000013">
    <property type="protein sequence ID" value="SDM47094.1"/>
    <property type="molecule type" value="Genomic_DNA"/>
</dbReference>
<accession>A0A1G9THV5</accession>
<dbReference type="PRINTS" id="PR00081">
    <property type="entry name" value="GDHRDH"/>
</dbReference>
<dbReference type="InterPro" id="IPR020904">
    <property type="entry name" value="Sc_DH/Rdtase_CS"/>
</dbReference>
<dbReference type="STRING" id="990371.SAMN05421813_11321"/>
<dbReference type="PROSITE" id="PS00061">
    <property type="entry name" value="ADH_SHORT"/>
    <property type="match status" value="1"/>
</dbReference>
<evidence type="ECO:0000313" key="4">
    <source>
        <dbReference type="EMBL" id="SDM47094.1"/>
    </source>
</evidence>
<dbReference type="Pfam" id="PF00106">
    <property type="entry name" value="adh_short"/>
    <property type="match status" value="1"/>
</dbReference>
<reference evidence="5" key="1">
    <citation type="submission" date="2016-10" db="EMBL/GenBank/DDBJ databases">
        <authorList>
            <person name="Varghese N."/>
            <person name="Submissions S."/>
        </authorList>
    </citation>
    <scope>NUCLEOTIDE SEQUENCE [LARGE SCALE GENOMIC DNA]</scope>
    <source>
        <strain evidence="5">DSM 24536</strain>
    </source>
</reference>
<dbReference type="PANTHER" id="PTHR43976:SF16">
    <property type="entry name" value="SHORT-CHAIN DEHYDROGENASE_REDUCTASE FAMILY PROTEIN"/>
    <property type="match status" value="1"/>
</dbReference>
<keyword evidence="5" id="KW-1185">Reference proteome</keyword>
<dbReference type="InterPro" id="IPR036291">
    <property type="entry name" value="NAD(P)-bd_dom_sf"/>
</dbReference>
<dbReference type="Proteomes" id="UP000199226">
    <property type="component" value="Unassembled WGS sequence"/>
</dbReference>
<sequence length="288" mass="31868">MSKVILITGTSTGIGLETAIQLAEQGHKVYATMRNLEKRTLLDKEAEKRNVSLNILQMDVQDDQSVANCIAEIMKTENTIDVLINNAGAGFIRTMEQASMDEIKQVMDVNFYGPIRCSKAVLPIMRKQKHGHIINISSVGGLVGQPINEIYCAAKFALEGLTESLATYMEPYFGIHVSLIEPGGVITEFGNSLTKYFENTGGILNDDYKPLMENYMGYRATFTDEVKEKAFQKPAQIAAVIIKCMNDPQPKVRYMTSEGVAAFTKVKTSLDPDGEILKTQVRKGVLNK</sequence>
<comment type="similarity">
    <text evidence="1 3">Belongs to the short-chain dehydrogenases/reductases (SDR) family.</text>
</comment>
<evidence type="ECO:0000256" key="2">
    <source>
        <dbReference type="ARBA" id="ARBA00023002"/>
    </source>
</evidence>
<dbReference type="SUPFAM" id="SSF51735">
    <property type="entry name" value="NAD(P)-binding Rossmann-fold domains"/>
    <property type="match status" value="1"/>
</dbReference>
<protein>
    <submittedName>
        <fullName evidence="4">Short-chain dehydrogenase</fullName>
    </submittedName>
</protein>
<dbReference type="PANTHER" id="PTHR43976">
    <property type="entry name" value="SHORT CHAIN DEHYDROGENASE"/>
    <property type="match status" value="1"/>
</dbReference>
<proteinExistence type="inferred from homology"/>